<comment type="caution">
    <text evidence="4">The sequence shown here is derived from an EMBL/GenBank/DDBJ whole genome shotgun (WGS) entry which is preliminary data.</text>
</comment>
<dbReference type="Gene3D" id="2.60.40.10">
    <property type="entry name" value="Immunoglobulins"/>
    <property type="match status" value="2"/>
</dbReference>
<dbReference type="RefSeq" id="WP_126296588.1">
    <property type="nucleotide sequence ID" value="NZ_CP110985.1"/>
</dbReference>
<dbReference type="InterPro" id="IPR036573">
    <property type="entry name" value="CBM_sf_5/12"/>
</dbReference>
<organism evidence="4 5">
    <name type="scientific">Enterobacter bugandensis</name>
    <dbReference type="NCBI Taxonomy" id="881260"/>
    <lineage>
        <taxon>Bacteria</taxon>
        <taxon>Pseudomonadati</taxon>
        <taxon>Pseudomonadota</taxon>
        <taxon>Gammaproteobacteria</taxon>
        <taxon>Enterobacterales</taxon>
        <taxon>Enterobacteriaceae</taxon>
        <taxon>Enterobacter</taxon>
    </lineage>
</organism>
<dbReference type="CDD" id="cd12215">
    <property type="entry name" value="ChiC_BD"/>
    <property type="match status" value="1"/>
</dbReference>
<feature type="chain" id="PRO_5041259807" evidence="2">
    <location>
        <begin position="28"/>
        <end position="588"/>
    </location>
</feature>
<accession>A0AA42TRD1</accession>
<feature type="domain" description="Chitin-binding type-4" evidence="3">
    <location>
        <begin position="28"/>
        <end position="222"/>
    </location>
</feature>
<dbReference type="CDD" id="cd21177">
    <property type="entry name" value="LPMO_AA10"/>
    <property type="match status" value="1"/>
</dbReference>
<dbReference type="Gene3D" id="2.70.50.50">
    <property type="entry name" value="chitin-binding protein cbp21"/>
    <property type="match status" value="1"/>
</dbReference>
<dbReference type="GO" id="GO:0004497">
    <property type="term" value="F:monooxygenase activity"/>
    <property type="evidence" value="ECO:0007669"/>
    <property type="project" value="UniProtKB-KW"/>
</dbReference>
<dbReference type="GO" id="GO:0005576">
    <property type="term" value="C:extracellular region"/>
    <property type="evidence" value="ECO:0007669"/>
    <property type="project" value="InterPro"/>
</dbReference>
<keyword evidence="1 2" id="KW-0732">Signal</keyword>
<evidence type="ECO:0000256" key="2">
    <source>
        <dbReference type="SAM" id="SignalP"/>
    </source>
</evidence>
<dbReference type="Gene3D" id="2.10.10.20">
    <property type="entry name" value="Carbohydrate-binding module superfamily 5/12"/>
    <property type="match status" value="1"/>
</dbReference>
<reference evidence="4" key="1">
    <citation type="submission" date="2022-09" db="EMBL/GenBank/DDBJ databases">
        <title>Intensive care unit water sources are persistently colonized with multi-drug resistant bacteria and are the site of extensive horizontal gene transfer of antibiotic resistance genes.</title>
        <authorList>
            <person name="Diorio-Toth L."/>
        </authorList>
    </citation>
    <scope>NUCLEOTIDE SEQUENCE</scope>
    <source>
        <strain evidence="4">GD03936</strain>
    </source>
</reference>
<protein>
    <submittedName>
        <fullName evidence="4">Lytic polysaccharide monooxygenase</fullName>
    </submittedName>
</protein>
<keyword evidence="4" id="KW-0560">Oxidoreductase</keyword>
<sequence length="588" mass="63810">MKLLKMNNITSALAVALIGMYSTGALAHGYVFEPKSRSVIHFPPMNDKGEHSNVWPADAVEAPKLPAGNDMSPTPIANEQLFQFPPDGKLASGGSTATPAFSKLDDEKQNTYNNPMSAGPHQFKWHLPAKHRTTYFTYYITKPDWQSVPGADSRLTRAMFEDKPFCHKVYTYAPGNPSADISLPTGFETHTCDVPEREGKQKIYAVWRVRDTDNAFYQMIDVDFGGEVITKPVANVTPSSHNLSTSTLSLDGSASTGKELKYSWAVTSNADKVILENSTSAKASIRLKAKPESDFTVNVKLTVTNDKNVSDSKTVTLNAKAEADSTAPEAKAGSDFTVYSNSESRGYDLNGSASVNAEKYQWTIVSGQDIGALQVANGGEWVSTVHAAKARALIKPGKIGKVTYRLTVTAKNGKTSTDDITVTVKEAQQASDVQINTGNNQDTIVGSDVIAAAVVSKNNDSLKGAKIEWSALNHADKIQISSPNNFSTNLMGKHPYTDNVDVTLQVKVTAPDTGKVSTATKVIKLRPAQTDVKAWDHSKTYKTPCEKVSYEGNIWLNSWETRGVKPGSDGEWGVWKKEGAANMPKECK</sequence>
<dbReference type="InterPro" id="IPR013783">
    <property type="entry name" value="Ig-like_fold"/>
</dbReference>
<dbReference type="GO" id="GO:0004553">
    <property type="term" value="F:hydrolase activity, hydrolyzing O-glycosyl compounds"/>
    <property type="evidence" value="ECO:0007669"/>
    <property type="project" value="InterPro"/>
</dbReference>
<dbReference type="PANTHER" id="PTHR34823:SF1">
    <property type="entry name" value="CHITIN-BINDING TYPE-4 DOMAIN-CONTAINING PROTEIN"/>
    <property type="match status" value="1"/>
</dbReference>
<dbReference type="InterPro" id="IPR004302">
    <property type="entry name" value="Cellulose/chitin-bd_N"/>
</dbReference>
<feature type="signal peptide" evidence="2">
    <location>
        <begin position="1"/>
        <end position="27"/>
    </location>
</feature>
<dbReference type="GO" id="GO:0030246">
    <property type="term" value="F:carbohydrate binding"/>
    <property type="evidence" value="ECO:0007669"/>
    <property type="project" value="InterPro"/>
</dbReference>
<dbReference type="GO" id="GO:0005975">
    <property type="term" value="P:carbohydrate metabolic process"/>
    <property type="evidence" value="ECO:0007669"/>
    <property type="project" value="InterPro"/>
</dbReference>
<gene>
    <name evidence="4" type="ORF">N5C39_17720</name>
</gene>
<dbReference type="SUPFAM" id="SSF81296">
    <property type="entry name" value="E set domains"/>
    <property type="match status" value="1"/>
</dbReference>
<dbReference type="AlphaFoldDB" id="A0AA42TRD1"/>
<proteinExistence type="predicted"/>
<dbReference type="InterPro" id="IPR014756">
    <property type="entry name" value="Ig_E-set"/>
</dbReference>
<dbReference type="Pfam" id="PF03067">
    <property type="entry name" value="LPMO_10"/>
    <property type="match status" value="1"/>
</dbReference>
<evidence type="ECO:0000259" key="3">
    <source>
        <dbReference type="Pfam" id="PF03067"/>
    </source>
</evidence>
<evidence type="ECO:0000313" key="4">
    <source>
        <dbReference type="EMBL" id="MDH1320207.1"/>
    </source>
</evidence>
<dbReference type="PANTHER" id="PTHR34823">
    <property type="entry name" value="GLCNAC-BINDING PROTEIN A"/>
    <property type="match status" value="1"/>
</dbReference>
<dbReference type="SUPFAM" id="SSF51055">
    <property type="entry name" value="Carbohydrate binding domain"/>
    <property type="match status" value="1"/>
</dbReference>
<evidence type="ECO:0000256" key="1">
    <source>
        <dbReference type="ARBA" id="ARBA00022729"/>
    </source>
</evidence>
<name>A0AA42TRD1_9ENTR</name>
<dbReference type="Proteomes" id="UP001158416">
    <property type="component" value="Unassembled WGS sequence"/>
</dbReference>
<dbReference type="EMBL" id="JAOCAP010000010">
    <property type="protein sequence ID" value="MDH1320207.1"/>
    <property type="molecule type" value="Genomic_DNA"/>
</dbReference>
<keyword evidence="4" id="KW-0503">Monooxygenase</keyword>
<evidence type="ECO:0000313" key="5">
    <source>
        <dbReference type="Proteomes" id="UP001158416"/>
    </source>
</evidence>
<dbReference type="InterPro" id="IPR051024">
    <property type="entry name" value="GlcNAc_Chitin_IntDeg"/>
</dbReference>